<sequence>MSARTYIACQRWLIHCPSSYVLLIRFYDKKLISCLNSRSRSLQRINT</sequence>
<dbReference type="EMBL" id="GGEC01087839">
    <property type="protein sequence ID" value="MBX68323.1"/>
    <property type="molecule type" value="Transcribed_RNA"/>
</dbReference>
<dbReference type="AlphaFoldDB" id="A0A2P2QMX7"/>
<evidence type="ECO:0000313" key="1">
    <source>
        <dbReference type="EMBL" id="MBX68323.1"/>
    </source>
</evidence>
<accession>A0A2P2QMX7</accession>
<name>A0A2P2QMX7_RHIMU</name>
<reference evidence="1" key="1">
    <citation type="submission" date="2018-02" db="EMBL/GenBank/DDBJ databases">
        <title>Rhizophora mucronata_Transcriptome.</title>
        <authorList>
            <person name="Meera S.P."/>
            <person name="Sreeshan A."/>
            <person name="Augustine A."/>
        </authorList>
    </citation>
    <scope>NUCLEOTIDE SEQUENCE</scope>
    <source>
        <tissue evidence="1">Leaf</tissue>
    </source>
</reference>
<proteinExistence type="predicted"/>
<organism evidence="1">
    <name type="scientific">Rhizophora mucronata</name>
    <name type="common">Asiatic mangrove</name>
    <dbReference type="NCBI Taxonomy" id="61149"/>
    <lineage>
        <taxon>Eukaryota</taxon>
        <taxon>Viridiplantae</taxon>
        <taxon>Streptophyta</taxon>
        <taxon>Embryophyta</taxon>
        <taxon>Tracheophyta</taxon>
        <taxon>Spermatophyta</taxon>
        <taxon>Magnoliopsida</taxon>
        <taxon>eudicotyledons</taxon>
        <taxon>Gunneridae</taxon>
        <taxon>Pentapetalae</taxon>
        <taxon>rosids</taxon>
        <taxon>fabids</taxon>
        <taxon>Malpighiales</taxon>
        <taxon>Rhizophoraceae</taxon>
        <taxon>Rhizophora</taxon>
    </lineage>
</organism>
<protein>
    <submittedName>
        <fullName evidence="1">Uncharacterized protein MANES_02G200900</fullName>
    </submittedName>
</protein>